<dbReference type="EMBL" id="BNCP01000017">
    <property type="protein sequence ID" value="GIL80201.1"/>
    <property type="molecule type" value="Genomic_DNA"/>
</dbReference>
<proteinExistence type="predicted"/>
<evidence type="ECO:0000256" key="1">
    <source>
        <dbReference type="SAM" id="MobiDB-lite"/>
    </source>
</evidence>
<accession>A0A8J4CFU6</accession>
<dbReference type="SUPFAM" id="SSF49785">
    <property type="entry name" value="Galactose-binding domain-like"/>
    <property type="match status" value="3"/>
</dbReference>
<evidence type="ECO:0000313" key="3">
    <source>
        <dbReference type="EMBL" id="GIL80201.1"/>
    </source>
</evidence>
<dbReference type="AlphaFoldDB" id="A0A8J4CFU6"/>
<sequence length="503" mass="55310">MDTSPDLVARWLSVDLLDEYDISRIVFWNNGDCCWSELDGAEIRIGHRSIVAWADTSYLSENPLVRTLNQEGDIDAYSEDPWTPYVILELDPPVMGRWITVQSFSPFTYTSLRVAEMEVYGMLSTSPMPAQAPLPPIPRRPPAPRAPRPSSNFGGNLALGKTAYSSGGYYPASRAVDGNITTIASTYPDGSYRWLSIDLGASYDISHIVLWNDDLGYCCYNELLYSEIRVGPYSITSQDEVNSYINKNTLVWTPTSSSFGYDAGQSYGRDLYPPVTGRWITVKGSGYYSSFLKVAEIEVYGNLTPLSPPSPPSPPPPPVPRPSPPSPSPPARPPARPPGTLFGAGNLALGKTAYSSGGYYPASRAVDGNITTIASTNPDSYYRWLSIDLGASYDISRIVLWNDDTGTCCYDELLYSEIRVGPYSITSQDEMHSYINKNTLVWTLTSSSFGNDAGQSYSIGLYPPVTGRWITIKGSGYDSSESLHFCFLHCVCMHATKDQGQYG</sequence>
<feature type="domain" description="F5/8 type C" evidence="2">
    <location>
        <begin position="1"/>
        <end position="122"/>
    </location>
</feature>
<comment type="caution">
    <text evidence="3">The sequence shown here is derived from an EMBL/GenBank/DDBJ whole genome shotgun (WGS) entry which is preliminary data.</text>
</comment>
<name>A0A8J4CFU6_9CHLO</name>
<evidence type="ECO:0000313" key="4">
    <source>
        <dbReference type="Proteomes" id="UP000747110"/>
    </source>
</evidence>
<dbReference type="Pfam" id="PF22633">
    <property type="entry name" value="F5_F8_type_C_2"/>
    <property type="match status" value="2"/>
</dbReference>
<gene>
    <name evidence="3" type="ORF">Vretifemale_9373</name>
</gene>
<dbReference type="InterPro" id="IPR008979">
    <property type="entry name" value="Galactose-bd-like_sf"/>
</dbReference>
<dbReference type="InterPro" id="IPR051941">
    <property type="entry name" value="BG_Antigen-Binding_Lectin"/>
</dbReference>
<feature type="compositionally biased region" description="Pro residues" evidence="1">
    <location>
        <begin position="131"/>
        <end position="147"/>
    </location>
</feature>
<organism evidence="3 4">
    <name type="scientific">Volvox reticuliferus</name>
    <dbReference type="NCBI Taxonomy" id="1737510"/>
    <lineage>
        <taxon>Eukaryota</taxon>
        <taxon>Viridiplantae</taxon>
        <taxon>Chlorophyta</taxon>
        <taxon>core chlorophytes</taxon>
        <taxon>Chlorophyceae</taxon>
        <taxon>CS clade</taxon>
        <taxon>Chlamydomonadales</taxon>
        <taxon>Volvocaceae</taxon>
        <taxon>Volvox</taxon>
    </lineage>
</organism>
<reference evidence="3" key="1">
    <citation type="journal article" date="2021" name="Proc. Natl. Acad. Sci. U.S.A.">
        <title>Three genomes in the algal genus Volvox reveal the fate of a haploid sex-determining region after a transition to homothallism.</title>
        <authorList>
            <person name="Yamamoto K."/>
            <person name="Hamaji T."/>
            <person name="Kawai-Toyooka H."/>
            <person name="Matsuzaki R."/>
            <person name="Takahashi F."/>
            <person name="Nishimura Y."/>
            <person name="Kawachi M."/>
            <person name="Noguchi H."/>
            <person name="Minakuchi Y."/>
            <person name="Umen J.G."/>
            <person name="Toyoda A."/>
            <person name="Nozaki H."/>
        </authorList>
    </citation>
    <scope>NUCLEOTIDE SEQUENCE</scope>
    <source>
        <strain evidence="3">NIES-3786</strain>
    </source>
</reference>
<dbReference type="PANTHER" id="PTHR45713">
    <property type="entry name" value="FTP DOMAIN-CONTAINING PROTEIN"/>
    <property type="match status" value="1"/>
</dbReference>
<evidence type="ECO:0000259" key="2">
    <source>
        <dbReference type="PROSITE" id="PS50022"/>
    </source>
</evidence>
<dbReference type="InterPro" id="IPR000421">
    <property type="entry name" value="FA58C"/>
</dbReference>
<dbReference type="Proteomes" id="UP000747110">
    <property type="component" value="Unassembled WGS sequence"/>
</dbReference>
<dbReference type="OrthoDB" id="550804at2759"/>
<feature type="region of interest" description="Disordered" evidence="1">
    <location>
        <begin position="306"/>
        <end position="339"/>
    </location>
</feature>
<dbReference type="Gene3D" id="2.60.120.260">
    <property type="entry name" value="Galactose-binding domain-like"/>
    <property type="match status" value="3"/>
</dbReference>
<feature type="compositionally biased region" description="Pro residues" evidence="1">
    <location>
        <begin position="306"/>
        <end position="337"/>
    </location>
</feature>
<keyword evidence="4" id="KW-1185">Reference proteome</keyword>
<protein>
    <recommendedName>
        <fullName evidence="2">F5/8 type C domain-containing protein</fullName>
    </recommendedName>
</protein>
<feature type="region of interest" description="Disordered" evidence="1">
    <location>
        <begin position="131"/>
        <end position="151"/>
    </location>
</feature>
<dbReference type="PANTHER" id="PTHR45713:SF6">
    <property type="entry name" value="F5_8 TYPE C DOMAIN-CONTAINING PROTEIN"/>
    <property type="match status" value="1"/>
</dbReference>
<dbReference type="PROSITE" id="PS50022">
    <property type="entry name" value="FA58C_3"/>
    <property type="match status" value="1"/>
</dbReference>